<evidence type="ECO:0000313" key="5">
    <source>
        <dbReference type="EMBL" id="WPG99057.1"/>
    </source>
</evidence>
<protein>
    <recommendedName>
        <fullName evidence="4">GH16 domain-containing protein</fullName>
    </recommendedName>
</protein>
<dbReference type="InterPro" id="IPR000757">
    <property type="entry name" value="Beta-glucanase-like"/>
</dbReference>
<evidence type="ECO:0000256" key="1">
    <source>
        <dbReference type="SAM" id="MobiDB-lite"/>
    </source>
</evidence>
<dbReference type="InterPro" id="IPR013320">
    <property type="entry name" value="ConA-like_dom_sf"/>
</dbReference>
<dbReference type="Pfam" id="PF00722">
    <property type="entry name" value="Glyco_hydro_16"/>
    <property type="match status" value="1"/>
</dbReference>
<dbReference type="PANTHER" id="PTHR38121:SF2">
    <property type="entry name" value="ACYLTRANSFERASE 3 DOMAIN-CONTAINING PROTEIN"/>
    <property type="match status" value="1"/>
</dbReference>
<accession>A0AAQ3M0F9</accession>
<feature type="transmembrane region" description="Helical" evidence="2">
    <location>
        <begin position="928"/>
        <end position="947"/>
    </location>
</feature>
<feature type="transmembrane region" description="Helical" evidence="2">
    <location>
        <begin position="349"/>
        <end position="373"/>
    </location>
</feature>
<feature type="region of interest" description="Disordered" evidence="1">
    <location>
        <begin position="428"/>
        <end position="487"/>
    </location>
</feature>
<dbReference type="AlphaFoldDB" id="A0AAQ3M0F9"/>
<dbReference type="GO" id="GO:0004553">
    <property type="term" value="F:hydrolase activity, hydrolyzing O-glycosyl compounds"/>
    <property type="evidence" value="ECO:0007669"/>
    <property type="project" value="InterPro"/>
</dbReference>
<dbReference type="CDD" id="cd00413">
    <property type="entry name" value="Glyco_hydrolase_16"/>
    <property type="match status" value="1"/>
</dbReference>
<feature type="transmembrane region" description="Helical" evidence="2">
    <location>
        <begin position="828"/>
        <end position="853"/>
    </location>
</feature>
<feature type="signal peptide" evidence="3">
    <location>
        <begin position="1"/>
        <end position="26"/>
    </location>
</feature>
<feature type="compositionally biased region" description="Polar residues" evidence="1">
    <location>
        <begin position="428"/>
        <end position="439"/>
    </location>
</feature>
<dbReference type="PANTHER" id="PTHR38121">
    <property type="entry name" value="GH16 DOMAIN-CONTAINING PROTEIN"/>
    <property type="match status" value="1"/>
</dbReference>
<feature type="transmembrane region" description="Helical" evidence="2">
    <location>
        <begin position="953"/>
        <end position="975"/>
    </location>
</feature>
<organism evidence="5 6">
    <name type="scientific">Acrodontium crateriforme</name>
    <dbReference type="NCBI Taxonomy" id="150365"/>
    <lineage>
        <taxon>Eukaryota</taxon>
        <taxon>Fungi</taxon>
        <taxon>Dikarya</taxon>
        <taxon>Ascomycota</taxon>
        <taxon>Pezizomycotina</taxon>
        <taxon>Dothideomycetes</taxon>
        <taxon>Dothideomycetidae</taxon>
        <taxon>Mycosphaerellales</taxon>
        <taxon>Teratosphaeriaceae</taxon>
        <taxon>Acrodontium</taxon>
    </lineage>
</organism>
<sequence>MHKPLLPSLVWAVGSLLSLNTVTIVAQNTTAATNDTITASPANSTADCQCGFLDPTTNSVYTDSIIVYFNETNTSVPTNIFSIDSFQHPYERGFEITYREGASAENVFFTQGSAEISPSWLTLNITAASPQHLVSGAQIQTVRQDIQYGTFRVFMRGPAPYAGGSALSMKLEYNDTSSAELDLLNMDDSHDDARMAAAVGGSEPLSANNVSYWALQEEPYNVAFWNFTEYRMDWNEQLLLWYANGVQAHNSTTSNASLVDVPASFYLKHWSNGDPNWMQGPPTNDTSAAIGWVRMFFNSSITESSQSGSLNCDAAQLCSTEDTTLRVSTSYTKDSTTRPTISNGTTYKWTMAGVILMAASFSFSTALVMHAIISKSLDAKRTNNPRRPKLTTSPFVSPEKSHVSRGWSKGADYEMDMIRHRQISSASLLDVNPASSPEARNQHKRVSAAKYPLLDTSSRPVSTVTTNTSGYLRPESTSTLELSPNPYYASSPRNSSVYEIPGFDKQDPFLAQYYSANDPRRSPDGYGSRRDLIESIPEQGHEASPADPMKQPIEIQAVRDIELEGSAAAANPGAKPAVLPSALPQGRTRVDYLAGLVAVCSLLVSCTHFILTFVPSVIEEYLDSHYQSESWARKTIEPFFFNDIWVGLFFTTSTRFLSSGFLRTGNLNIIAEKVVCRCPRLMIPITAVILFEYFLMDLGATTYLEYIPSITWTDWVSTTVYPNFGWFLDETLQLFYIIPNVVPQLTWNYCTGVLWTIPVQLQNSWVVLLGAVVIREIKTPWKRMAYYAFCVVNHWYGQSWGSYFWMGLLLADLDITYKYRKWLHARWYVHYPMLVLAILLVLLSLGVDLISIWTGWNFASEENGVHPDMANTALPIGGSDYPTYVTPKLNGLVFAVASQYIVELSTWVQTALSTPIFLWLFPHVFTIYLIHGLIFWSIGSLVCVYFAGIGLAYWLNILLTALISYATLFAVLPIVTPVMEMLGKEITRGIWIGASEDPADWKPSSFPLSVEEIRCLVHRADDD</sequence>
<feature type="domain" description="GH16" evidence="4">
    <location>
        <begin position="69"/>
        <end position="301"/>
    </location>
</feature>
<keyword evidence="2" id="KW-0812">Transmembrane</keyword>
<dbReference type="EMBL" id="CP138581">
    <property type="protein sequence ID" value="WPG99057.1"/>
    <property type="molecule type" value="Genomic_DNA"/>
</dbReference>
<evidence type="ECO:0000313" key="6">
    <source>
        <dbReference type="Proteomes" id="UP001303373"/>
    </source>
</evidence>
<keyword evidence="2" id="KW-1133">Transmembrane helix</keyword>
<feature type="transmembrane region" description="Helical" evidence="2">
    <location>
        <begin position="753"/>
        <end position="774"/>
    </location>
</feature>
<evidence type="ECO:0000259" key="4">
    <source>
        <dbReference type="PROSITE" id="PS51762"/>
    </source>
</evidence>
<dbReference type="SUPFAM" id="SSF49899">
    <property type="entry name" value="Concanavalin A-like lectins/glucanases"/>
    <property type="match status" value="1"/>
</dbReference>
<dbReference type="PROSITE" id="PS51762">
    <property type="entry name" value="GH16_2"/>
    <property type="match status" value="1"/>
</dbReference>
<keyword evidence="3" id="KW-0732">Signal</keyword>
<evidence type="ECO:0000256" key="2">
    <source>
        <dbReference type="SAM" id="Phobius"/>
    </source>
</evidence>
<dbReference type="GO" id="GO:0005975">
    <property type="term" value="P:carbohydrate metabolic process"/>
    <property type="evidence" value="ECO:0007669"/>
    <property type="project" value="InterPro"/>
</dbReference>
<feature type="transmembrane region" description="Helical" evidence="2">
    <location>
        <begin position="638"/>
        <end position="657"/>
    </location>
</feature>
<dbReference type="Proteomes" id="UP001303373">
    <property type="component" value="Chromosome 2"/>
</dbReference>
<reference evidence="5 6" key="1">
    <citation type="submission" date="2023-11" db="EMBL/GenBank/DDBJ databases">
        <title>An acidophilic fungus is an integral part of prey digestion in a carnivorous sundew plant.</title>
        <authorList>
            <person name="Tsai I.J."/>
        </authorList>
    </citation>
    <scope>NUCLEOTIDE SEQUENCE [LARGE SCALE GENOMIC DNA]</scope>
    <source>
        <strain evidence="5">169a</strain>
    </source>
</reference>
<proteinExistence type="predicted"/>
<feature type="transmembrane region" description="Helical" evidence="2">
    <location>
        <begin position="592"/>
        <end position="618"/>
    </location>
</feature>
<dbReference type="Gene3D" id="2.60.120.200">
    <property type="match status" value="1"/>
</dbReference>
<gene>
    <name evidence="5" type="ORF">R9X50_00186200</name>
</gene>
<feature type="compositionally biased region" description="Polar residues" evidence="1">
    <location>
        <begin position="455"/>
        <end position="482"/>
    </location>
</feature>
<feature type="chain" id="PRO_5043039999" description="GH16 domain-containing protein" evidence="3">
    <location>
        <begin position="27"/>
        <end position="1023"/>
    </location>
</feature>
<keyword evidence="6" id="KW-1185">Reference proteome</keyword>
<name>A0AAQ3M0F9_9PEZI</name>
<feature type="transmembrane region" description="Helical" evidence="2">
    <location>
        <begin position="678"/>
        <end position="696"/>
    </location>
</feature>
<evidence type="ECO:0000256" key="3">
    <source>
        <dbReference type="SAM" id="SignalP"/>
    </source>
</evidence>
<feature type="region of interest" description="Disordered" evidence="1">
    <location>
        <begin position="380"/>
        <end position="403"/>
    </location>
</feature>
<keyword evidence="2" id="KW-0472">Membrane</keyword>